<evidence type="ECO:0000256" key="7">
    <source>
        <dbReference type="ARBA" id="ARBA00022691"/>
    </source>
</evidence>
<keyword evidence="3" id="KW-0004">4Fe-4S</keyword>
<evidence type="ECO:0000256" key="4">
    <source>
        <dbReference type="ARBA" id="ARBA00022490"/>
    </source>
</evidence>
<dbReference type="FunFam" id="3.20.20.70:FF:000164">
    <property type="entry name" value="23S rRNA methyltransferase"/>
    <property type="match status" value="1"/>
</dbReference>
<dbReference type="AlphaFoldDB" id="A0A061RBZ6"/>
<comment type="subcellular location">
    <subcellularLocation>
        <location evidence="2">Cytoplasm</location>
    </subcellularLocation>
</comment>
<keyword evidence="5" id="KW-0489">Methyltransferase</keyword>
<evidence type="ECO:0000256" key="3">
    <source>
        <dbReference type="ARBA" id="ARBA00022485"/>
    </source>
</evidence>
<dbReference type="GO" id="GO:0070475">
    <property type="term" value="P:rRNA base methylation"/>
    <property type="evidence" value="ECO:0007669"/>
    <property type="project" value="TreeGrafter"/>
</dbReference>
<dbReference type="GO" id="GO:0030488">
    <property type="term" value="P:tRNA methylation"/>
    <property type="evidence" value="ECO:0007669"/>
    <property type="project" value="TreeGrafter"/>
</dbReference>
<dbReference type="InterPro" id="IPR058240">
    <property type="entry name" value="rSAM_sf"/>
</dbReference>
<feature type="domain" description="Radical SAM core" evidence="12">
    <location>
        <begin position="133"/>
        <end position="368"/>
    </location>
</feature>
<dbReference type="PIRSF" id="PIRSF006004">
    <property type="entry name" value="CHP00048"/>
    <property type="match status" value="1"/>
</dbReference>
<reference evidence="13" key="1">
    <citation type="submission" date="2014-05" db="EMBL/GenBank/DDBJ databases">
        <title>The transcriptome of the halophilic microalga Tetraselmis sp. GSL018 isolated from the Great Salt Lake, Utah.</title>
        <authorList>
            <person name="Jinkerson R.E."/>
            <person name="D'Adamo S."/>
            <person name="Posewitz M.C."/>
        </authorList>
    </citation>
    <scope>NUCLEOTIDE SEQUENCE</scope>
    <source>
        <strain evidence="13">GSL018</strain>
    </source>
</reference>
<keyword evidence="7" id="KW-0949">S-adenosyl-L-methionine</keyword>
<keyword evidence="9" id="KW-0408">Iron</keyword>
<dbReference type="Gene3D" id="3.20.20.70">
    <property type="entry name" value="Aldolase class I"/>
    <property type="match status" value="1"/>
</dbReference>
<evidence type="ECO:0000256" key="8">
    <source>
        <dbReference type="ARBA" id="ARBA00022723"/>
    </source>
</evidence>
<dbReference type="GO" id="GO:0008173">
    <property type="term" value="F:RNA methyltransferase activity"/>
    <property type="evidence" value="ECO:0007669"/>
    <property type="project" value="InterPro"/>
</dbReference>
<accession>A0A061RBZ6</accession>
<evidence type="ECO:0000256" key="1">
    <source>
        <dbReference type="ARBA" id="ARBA00001966"/>
    </source>
</evidence>
<evidence type="ECO:0000259" key="12">
    <source>
        <dbReference type="PROSITE" id="PS51918"/>
    </source>
</evidence>
<dbReference type="InterPro" id="IPR004383">
    <property type="entry name" value="rRNA_lsu_MTrfase_RlmN/Cfr"/>
</dbReference>
<dbReference type="SFLD" id="SFLDS00029">
    <property type="entry name" value="Radical_SAM"/>
    <property type="match status" value="1"/>
</dbReference>
<dbReference type="Pfam" id="PF04055">
    <property type="entry name" value="Radical_SAM"/>
    <property type="match status" value="1"/>
</dbReference>
<feature type="region of interest" description="Disordered" evidence="11">
    <location>
        <begin position="111"/>
        <end position="139"/>
    </location>
</feature>
<proteinExistence type="predicted"/>
<keyword evidence="4" id="KW-0963">Cytoplasm</keyword>
<dbReference type="PANTHER" id="PTHR30544">
    <property type="entry name" value="23S RRNA METHYLTRANSFERASE"/>
    <property type="match status" value="1"/>
</dbReference>
<gene>
    <name evidence="13" type="ORF">TSPGSL018_9682</name>
</gene>
<organism evidence="13">
    <name type="scientific">Tetraselmis sp. GSL018</name>
    <dbReference type="NCBI Taxonomy" id="582737"/>
    <lineage>
        <taxon>Eukaryota</taxon>
        <taxon>Viridiplantae</taxon>
        <taxon>Chlorophyta</taxon>
        <taxon>core chlorophytes</taxon>
        <taxon>Chlorodendrophyceae</taxon>
        <taxon>Chlorodendrales</taxon>
        <taxon>Chlorodendraceae</taxon>
        <taxon>Tetraselmis</taxon>
    </lineage>
</organism>
<dbReference type="GO" id="GO:0051539">
    <property type="term" value="F:4 iron, 4 sulfur cluster binding"/>
    <property type="evidence" value="ECO:0007669"/>
    <property type="project" value="UniProtKB-KW"/>
</dbReference>
<comment type="cofactor">
    <cofactor evidence="1">
        <name>[4Fe-4S] cluster</name>
        <dbReference type="ChEBI" id="CHEBI:49883"/>
    </cofactor>
</comment>
<evidence type="ECO:0000256" key="9">
    <source>
        <dbReference type="ARBA" id="ARBA00023004"/>
    </source>
</evidence>
<dbReference type="SFLD" id="SFLDF00275">
    <property type="entry name" value="adenosine_C2_methyltransferase"/>
    <property type="match status" value="1"/>
</dbReference>
<evidence type="ECO:0000256" key="11">
    <source>
        <dbReference type="SAM" id="MobiDB-lite"/>
    </source>
</evidence>
<keyword evidence="8" id="KW-0479">Metal-binding</keyword>
<evidence type="ECO:0000313" key="13">
    <source>
        <dbReference type="EMBL" id="JAC68031.1"/>
    </source>
</evidence>
<dbReference type="GO" id="GO:0005737">
    <property type="term" value="C:cytoplasm"/>
    <property type="evidence" value="ECO:0007669"/>
    <property type="project" value="UniProtKB-SubCell"/>
</dbReference>
<protein>
    <submittedName>
        <fullName evidence="13">Radical sam domain-containing protein</fullName>
    </submittedName>
</protein>
<evidence type="ECO:0000256" key="6">
    <source>
        <dbReference type="ARBA" id="ARBA00022679"/>
    </source>
</evidence>
<evidence type="ECO:0000256" key="2">
    <source>
        <dbReference type="ARBA" id="ARBA00004496"/>
    </source>
</evidence>
<evidence type="ECO:0000256" key="5">
    <source>
        <dbReference type="ARBA" id="ARBA00022603"/>
    </source>
</evidence>
<name>A0A061RBZ6_9CHLO</name>
<sequence>MPPRRILNPAPLFDRALFLQALEAAGVKTIHAQKLWSQAIRRPSEDLLSIPDLPRAAACLLQGERPMFARLTSRVDAAQTSADGLTTKLKIRLQDGLAVETVIMRWDPEAAAPAGSGEDDGSDSQSLAGGRNPSDRSTVCMSSQVGCQMGCTFCATGTMGLKGNLTAGEIVEQLLHAKQYAPRVRNVVFMGMGEPMSNWKAVTEAVRAMVDPKLFGLSPRHVTVSTVGVVPRIRSMHDDLPGVRLALSLHAPSQELRQTIVPSARAYQLPKLMDAVDEYQRASKQKVFVEYVLLEGVNDGLLEAEQLGQLLQGRDVTLNLIPWNPVHSPASSEFGFGAPSPEAVSAFQRCLREKYGVFTTVRQEKGQDISGACGQLVLQASGAQGPASPATARRRPRH</sequence>
<dbReference type="SFLD" id="SFLDG01062">
    <property type="entry name" value="methyltransferase_(Class_A)"/>
    <property type="match status" value="1"/>
</dbReference>
<evidence type="ECO:0000256" key="10">
    <source>
        <dbReference type="ARBA" id="ARBA00023014"/>
    </source>
</evidence>
<keyword evidence="10" id="KW-0411">Iron-sulfur</keyword>
<dbReference type="CDD" id="cd01335">
    <property type="entry name" value="Radical_SAM"/>
    <property type="match status" value="1"/>
</dbReference>
<dbReference type="PANTHER" id="PTHR30544:SF8">
    <property type="entry name" value="RADICAL SAM SUPERFAMILY PROTEIN"/>
    <property type="match status" value="1"/>
</dbReference>
<dbReference type="InterPro" id="IPR013785">
    <property type="entry name" value="Aldolase_TIM"/>
</dbReference>
<dbReference type="InterPro" id="IPR040072">
    <property type="entry name" value="Methyltransferase_A"/>
</dbReference>
<dbReference type="GO" id="GO:0046872">
    <property type="term" value="F:metal ion binding"/>
    <property type="evidence" value="ECO:0007669"/>
    <property type="project" value="UniProtKB-KW"/>
</dbReference>
<dbReference type="PROSITE" id="PS51918">
    <property type="entry name" value="RADICAL_SAM"/>
    <property type="match status" value="1"/>
</dbReference>
<dbReference type="EMBL" id="GBEZ01018400">
    <property type="protein sequence ID" value="JAC68031.1"/>
    <property type="molecule type" value="Transcribed_RNA"/>
</dbReference>
<keyword evidence="6" id="KW-0808">Transferase</keyword>
<dbReference type="InterPro" id="IPR007197">
    <property type="entry name" value="rSAM"/>
</dbReference>
<dbReference type="SUPFAM" id="SSF102114">
    <property type="entry name" value="Radical SAM enzymes"/>
    <property type="match status" value="1"/>
</dbReference>